<dbReference type="RefSeq" id="WP_034641926.1">
    <property type="nucleotide sequence ID" value="NZ_CBCSJC010000018.1"/>
</dbReference>
<feature type="region of interest" description="Disordered" evidence="1">
    <location>
        <begin position="21"/>
        <end position="48"/>
    </location>
</feature>
<sequence>MKILFSILLSLMLVPVITGCNNTATDTNDNNGDKKVTEDTTKDNVDDKTTNRGEDLKLNFNNFDLGVDYQDAAKDYEAEYQAKTDTEAMEAKIQDPKANGVLTGDEAMNKVQPLLEQLKFDKNTTDQEVIDEVINVFQLDKDYQKFDLEVVFTDGTKKEYKVQK</sequence>
<dbReference type="Proteomes" id="UP000027822">
    <property type="component" value="Unassembled WGS sequence"/>
</dbReference>
<dbReference type="PROSITE" id="PS51257">
    <property type="entry name" value="PROKAR_LIPOPROTEIN"/>
    <property type="match status" value="1"/>
</dbReference>
<gene>
    <name evidence="3" type="ORF">BAMA_07535</name>
</gene>
<dbReference type="EMBL" id="JOTN01000018">
    <property type="protein sequence ID" value="KEK18030.1"/>
    <property type="molecule type" value="Genomic_DNA"/>
</dbReference>
<feature type="compositionally biased region" description="Low complexity" evidence="1">
    <location>
        <begin position="21"/>
        <end position="30"/>
    </location>
</feature>
<evidence type="ECO:0000256" key="2">
    <source>
        <dbReference type="SAM" id="SignalP"/>
    </source>
</evidence>
<reference evidence="3 4" key="1">
    <citation type="submission" date="2014-06" db="EMBL/GenBank/DDBJ databases">
        <title>Draft genome sequence of Bacillus manliponensis JCM 15802 (MCCC 1A00708).</title>
        <authorList>
            <person name="Lai Q."/>
            <person name="Liu Y."/>
            <person name="Shao Z."/>
        </authorList>
    </citation>
    <scope>NUCLEOTIDE SEQUENCE [LARGE SCALE GENOMIC DNA]</scope>
    <source>
        <strain evidence="3 4">JCM 15802</strain>
    </source>
</reference>
<name>A0A073JUQ6_9BACI</name>
<feature type="compositionally biased region" description="Basic and acidic residues" evidence="1">
    <location>
        <begin position="31"/>
        <end position="48"/>
    </location>
</feature>
<evidence type="ECO:0000256" key="1">
    <source>
        <dbReference type="SAM" id="MobiDB-lite"/>
    </source>
</evidence>
<dbReference type="OrthoDB" id="2452750at2"/>
<evidence type="ECO:0000313" key="4">
    <source>
        <dbReference type="Proteomes" id="UP000027822"/>
    </source>
</evidence>
<evidence type="ECO:0008006" key="5">
    <source>
        <dbReference type="Google" id="ProtNLM"/>
    </source>
</evidence>
<dbReference type="InterPro" id="IPR025623">
    <property type="entry name" value="YusW"/>
</dbReference>
<dbReference type="Pfam" id="PF14039">
    <property type="entry name" value="YusW"/>
    <property type="match status" value="1"/>
</dbReference>
<evidence type="ECO:0000313" key="3">
    <source>
        <dbReference type="EMBL" id="KEK18030.1"/>
    </source>
</evidence>
<protein>
    <recommendedName>
        <fullName evidence="5">Lipoprotein</fullName>
    </recommendedName>
</protein>
<accession>A0A073JUQ6</accession>
<organism evidence="3 4">
    <name type="scientific">Bacillus manliponensis</name>
    <dbReference type="NCBI Taxonomy" id="574376"/>
    <lineage>
        <taxon>Bacteria</taxon>
        <taxon>Bacillati</taxon>
        <taxon>Bacillota</taxon>
        <taxon>Bacilli</taxon>
        <taxon>Bacillales</taxon>
        <taxon>Bacillaceae</taxon>
        <taxon>Bacillus</taxon>
        <taxon>Bacillus cereus group</taxon>
    </lineage>
</organism>
<feature type="signal peptide" evidence="2">
    <location>
        <begin position="1"/>
        <end position="20"/>
    </location>
</feature>
<feature type="chain" id="PRO_5039169003" description="Lipoprotein" evidence="2">
    <location>
        <begin position="21"/>
        <end position="164"/>
    </location>
</feature>
<dbReference type="eggNOG" id="ENOG50337H0">
    <property type="taxonomic scope" value="Bacteria"/>
</dbReference>
<keyword evidence="2" id="KW-0732">Signal</keyword>
<comment type="caution">
    <text evidence="3">The sequence shown here is derived from an EMBL/GenBank/DDBJ whole genome shotgun (WGS) entry which is preliminary data.</text>
</comment>
<dbReference type="AlphaFoldDB" id="A0A073JUQ6"/>
<keyword evidence="4" id="KW-1185">Reference proteome</keyword>
<proteinExistence type="predicted"/>